<name>A0A1M7BN65_9FLAO</name>
<dbReference type="AlphaFoldDB" id="A0A1M7BN65"/>
<dbReference type="EMBL" id="BMFL01000013">
    <property type="protein sequence ID" value="GGF03023.1"/>
    <property type="molecule type" value="Genomic_DNA"/>
</dbReference>
<protein>
    <recommendedName>
        <fullName evidence="5">Lipoprotein</fullName>
    </recommendedName>
</protein>
<evidence type="ECO:0000313" key="2">
    <source>
        <dbReference type="EMBL" id="SHL56434.1"/>
    </source>
</evidence>
<accession>A0A1M7BN65</accession>
<evidence type="ECO:0000313" key="1">
    <source>
        <dbReference type="EMBL" id="GGF03023.1"/>
    </source>
</evidence>
<reference evidence="4" key="4">
    <citation type="journal article" date="2019" name="Int. J. Syst. Evol. Microbiol.">
        <title>The Global Catalogue of Microorganisms (GCM) 10K type strain sequencing project: providing services to taxonomists for standard genome sequencing and annotation.</title>
        <authorList>
            <consortium name="The Broad Institute Genomics Platform"/>
            <consortium name="The Broad Institute Genome Sequencing Center for Infectious Disease"/>
            <person name="Wu L."/>
            <person name="Ma J."/>
        </authorList>
    </citation>
    <scope>NUCLEOTIDE SEQUENCE [LARGE SCALE GENOMIC DNA]</scope>
    <source>
        <strain evidence="4">CGMCC 1.12707</strain>
    </source>
</reference>
<sequence>MKNTYYLIIALFVFILQSCESKKETKENLAENNTATYENVLDVPVEKLAVVVNIDSLGFFNHNSQNLETEIPSATIEKELKQVNSKFDVCQAVKDKSAKILKDNKYDFEMMKELKQIKLPTDLIEEKHLKEIKFDELKKQITQNDLLVINVKSGLDYNPDNKKEYIAKTYIYLSILDLKNKVLKYNETIGGTKYIDQEIKNLTPDNLSKLIKESVNETLEIIDKKY</sequence>
<dbReference type="RefSeq" id="WP_072933557.1">
    <property type="nucleotide sequence ID" value="NZ_BMFL01000013.1"/>
</dbReference>
<organism evidence="2 3">
    <name type="scientific">Chishuiella changwenlii</name>
    <dbReference type="NCBI Taxonomy" id="1434701"/>
    <lineage>
        <taxon>Bacteria</taxon>
        <taxon>Pseudomonadati</taxon>
        <taxon>Bacteroidota</taxon>
        <taxon>Flavobacteriia</taxon>
        <taxon>Flavobacteriales</taxon>
        <taxon>Weeksellaceae</taxon>
        <taxon>Chishuiella</taxon>
    </lineage>
</organism>
<dbReference type="STRING" id="1434701.SAMN05443634_11165"/>
<evidence type="ECO:0000313" key="4">
    <source>
        <dbReference type="Proteomes" id="UP000650994"/>
    </source>
</evidence>
<dbReference type="OrthoDB" id="1435128at2"/>
<dbReference type="EMBL" id="FRBH01000011">
    <property type="protein sequence ID" value="SHL56434.1"/>
    <property type="molecule type" value="Genomic_DNA"/>
</dbReference>
<dbReference type="Proteomes" id="UP000650994">
    <property type="component" value="Unassembled WGS sequence"/>
</dbReference>
<gene>
    <name evidence="1" type="ORF">GCM10010984_20580</name>
    <name evidence="2" type="ORF">SAMN05443634_11165</name>
</gene>
<evidence type="ECO:0000313" key="3">
    <source>
        <dbReference type="Proteomes" id="UP000184120"/>
    </source>
</evidence>
<evidence type="ECO:0008006" key="5">
    <source>
        <dbReference type="Google" id="ProtNLM"/>
    </source>
</evidence>
<keyword evidence="4" id="KW-1185">Reference proteome</keyword>
<dbReference type="PROSITE" id="PS51257">
    <property type="entry name" value="PROKAR_LIPOPROTEIN"/>
    <property type="match status" value="1"/>
</dbReference>
<reference evidence="1" key="5">
    <citation type="submission" date="2024-05" db="EMBL/GenBank/DDBJ databases">
        <authorList>
            <person name="Sun Q."/>
            <person name="Zhou Y."/>
        </authorList>
    </citation>
    <scope>NUCLEOTIDE SEQUENCE</scope>
    <source>
        <strain evidence="1">CGMCC 1.12707</strain>
    </source>
</reference>
<reference evidence="3" key="3">
    <citation type="submission" date="2016-11" db="EMBL/GenBank/DDBJ databases">
        <authorList>
            <person name="Varghese N."/>
            <person name="Submissions S."/>
        </authorList>
    </citation>
    <scope>NUCLEOTIDE SEQUENCE [LARGE SCALE GENOMIC DNA]</scope>
    <source>
        <strain evidence="3">DSM 27989</strain>
    </source>
</reference>
<reference evidence="2" key="2">
    <citation type="submission" date="2016-11" db="EMBL/GenBank/DDBJ databases">
        <authorList>
            <person name="Jaros S."/>
            <person name="Januszkiewicz K."/>
            <person name="Wedrychowicz H."/>
        </authorList>
    </citation>
    <scope>NUCLEOTIDE SEQUENCE [LARGE SCALE GENOMIC DNA]</scope>
    <source>
        <strain evidence="2">DSM 27989</strain>
    </source>
</reference>
<reference evidence="1" key="1">
    <citation type="journal article" date="2014" name="Int. J. Syst. Evol. Microbiol.">
        <title>Complete genome of a new Firmicutes species belonging to the dominant human colonic microbiota ('Ruminococcus bicirculans') reveals two chromosomes and a selective capacity to utilize plant glucans.</title>
        <authorList>
            <consortium name="NISC Comparative Sequencing Program"/>
            <person name="Wegmann U."/>
            <person name="Louis P."/>
            <person name="Goesmann A."/>
            <person name="Henrissat B."/>
            <person name="Duncan S.H."/>
            <person name="Flint H.J."/>
        </authorList>
    </citation>
    <scope>NUCLEOTIDE SEQUENCE</scope>
    <source>
        <strain evidence="1">CGMCC 1.12707</strain>
    </source>
</reference>
<proteinExistence type="predicted"/>
<dbReference type="Proteomes" id="UP000184120">
    <property type="component" value="Unassembled WGS sequence"/>
</dbReference>